<organism evidence="1 2">
    <name type="scientific">Lithospermum erythrorhizon</name>
    <name type="common">Purple gromwell</name>
    <name type="synonym">Lithospermum officinale var. erythrorhizon</name>
    <dbReference type="NCBI Taxonomy" id="34254"/>
    <lineage>
        <taxon>Eukaryota</taxon>
        <taxon>Viridiplantae</taxon>
        <taxon>Streptophyta</taxon>
        <taxon>Embryophyta</taxon>
        <taxon>Tracheophyta</taxon>
        <taxon>Spermatophyta</taxon>
        <taxon>Magnoliopsida</taxon>
        <taxon>eudicotyledons</taxon>
        <taxon>Gunneridae</taxon>
        <taxon>Pentapetalae</taxon>
        <taxon>asterids</taxon>
        <taxon>lamiids</taxon>
        <taxon>Boraginales</taxon>
        <taxon>Boraginaceae</taxon>
        <taxon>Boraginoideae</taxon>
        <taxon>Lithospermeae</taxon>
        <taxon>Lithospermum</taxon>
    </lineage>
</organism>
<dbReference type="AlphaFoldDB" id="A0AAV3RST6"/>
<protein>
    <submittedName>
        <fullName evidence="1">Uncharacterized protein</fullName>
    </submittedName>
</protein>
<comment type="caution">
    <text evidence="1">The sequence shown here is derived from an EMBL/GenBank/DDBJ whole genome shotgun (WGS) entry which is preliminary data.</text>
</comment>
<evidence type="ECO:0000313" key="1">
    <source>
        <dbReference type="EMBL" id="GAA0184758.1"/>
    </source>
</evidence>
<gene>
    <name evidence="1" type="ORF">LIER_32046</name>
</gene>
<dbReference type="EMBL" id="BAABME010012143">
    <property type="protein sequence ID" value="GAA0184758.1"/>
    <property type="molecule type" value="Genomic_DNA"/>
</dbReference>
<evidence type="ECO:0000313" key="2">
    <source>
        <dbReference type="Proteomes" id="UP001454036"/>
    </source>
</evidence>
<dbReference type="Proteomes" id="UP001454036">
    <property type="component" value="Unassembled WGS sequence"/>
</dbReference>
<name>A0AAV3RST6_LITER</name>
<keyword evidence="2" id="KW-1185">Reference proteome</keyword>
<reference evidence="1 2" key="1">
    <citation type="submission" date="2024-01" db="EMBL/GenBank/DDBJ databases">
        <title>The complete chloroplast genome sequence of Lithospermum erythrorhizon: insights into the phylogenetic relationship among Boraginaceae species and the maternal lineages of purple gromwells.</title>
        <authorList>
            <person name="Okada T."/>
            <person name="Watanabe K."/>
        </authorList>
    </citation>
    <scope>NUCLEOTIDE SEQUENCE [LARGE SCALE GENOMIC DNA]</scope>
</reference>
<proteinExistence type="predicted"/>
<accession>A0AAV3RST6</accession>
<sequence length="114" mass="12577">MQFTDRLDGIFLPKDLFCLNPLNIMERATTISVRPQALVDFITECTAQVPPVTQGSKADESKLTQPDWILFVDGARNEQGAGAGVPILGPQEETMEMSCGSVFLQLTMRQSMKL</sequence>